<comment type="caution">
    <text evidence="1">The sequence shown here is derived from an EMBL/GenBank/DDBJ whole genome shotgun (WGS) entry which is preliminary data.</text>
</comment>
<evidence type="ECO:0000313" key="1">
    <source>
        <dbReference type="EMBL" id="OTW44587.1"/>
    </source>
</evidence>
<dbReference type="AlphaFoldDB" id="A0A242VZI9"/>
<gene>
    <name evidence="1" type="ORF">BK699_30870</name>
</gene>
<reference evidence="1 2" key="1">
    <citation type="submission" date="2016-10" db="EMBL/GenBank/DDBJ databases">
        <title>Comparative genomics of Bacillus thuringiensis reveals a path to pathogens against multiple invertebrate hosts.</title>
        <authorList>
            <person name="Zheng J."/>
            <person name="Gao Q."/>
            <person name="Liu H."/>
            <person name="Peng D."/>
            <person name="Ruan L."/>
            <person name="Sun M."/>
        </authorList>
    </citation>
    <scope>NUCLEOTIDE SEQUENCE [LARGE SCALE GENOMIC DNA]</scope>
    <source>
        <strain evidence="1">BGSC 4AC1</strain>
    </source>
</reference>
<accession>A0A242VZI9</accession>
<protein>
    <submittedName>
        <fullName evidence="1">Uncharacterized protein</fullName>
    </submittedName>
</protein>
<dbReference type="RefSeq" id="WP_000120699.1">
    <property type="nucleotide sequence ID" value="NZ_NFCF01000111.1"/>
</dbReference>
<sequence length="92" mass="10747">MSYKTIHTDFRNDYTNARDALLNEGIVESGHVQYETQKGLIIRPAYEIEGEIYFFSRKRAVGNTIYSVQLRSFNELKEAYYIPLEEKSCITV</sequence>
<proteinExistence type="predicted"/>
<name>A0A242VZI9_BACTU</name>
<evidence type="ECO:0000313" key="2">
    <source>
        <dbReference type="Proteomes" id="UP000195152"/>
    </source>
</evidence>
<dbReference type="Proteomes" id="UP000195152">
    <property type="component" value="Unassembled WGS sequence"/>
</dbReference>
<organism evidence="1 2">
    <name type="scientific">Bacillus thuringiensis serovar mexicanensis</name>
    <dbReference type="NCBI Taxonomy" id="180868"/>
    <lineage>
        <taxon>Bacteria</taxon>
        <taxon>Bacillati</taxon>
        <taxon>Bacillota</taxon>
        <taxon>Bacilli</taxon>
        <taxon>Bacillales</taxon>
        <taxon>Bacillaceae</taxon>
        <taxon>Bacillus</taxon>
        <taxon>Bacillus cereus group</taxon>
    </lineage>
</organism>
<dbReference type="EMBL" id="NFCF01000111">
    <property type="protein sequence ID" value="OTW44587.1"/>
    <property type="molecule type" value="Genomic_DNA"/>
</dbReference>